<dbReference type="Gene3D" id="3.40.630.30">
    <property type="match status" value="1"/>
</dbReference>
<gene>
    <name evidence="4" type="ORF">FHS44_005017</name>
</gene>
<organism evidence="4 5">
    <name type="scientific">Streptosporangium saharense</name>
    <dbReference type="NCBI Taxonomy" id="1706840"/>
    <lineage>
        <taxon>Bacteria</taxon>
        <taxon>Bacillati</taxon>
        <taxon>Actinomycetota</taxon>
        <taxon>Actinomycetes</taxon>
        <taxon>Streptosporangiales</taxon>
        <taxon>Streptosporangiaceae</taxon>
        <taxon>Streptosporangium</taxon>
    </lineage>
</organism>
<accession>A0A7W7QQH8</accession>
<dbReference type="GO" id="GO:0005840">
    <property type="term" value="C:ribosome"/>
    <property type="evidence" value="ECO:0007669"/>
    <property type="project" value="UniProtKB-KW"/>
</dbReference>
<dbReference type="Proteomes" id="UP000552644">
    <property type="component" value="Unassembled WGS sequence"/>
</dbReference>
<dbReference type="InterPro" id="IPR000182">
    <property type="entry name" value="GNAT_dom"/>
</dbReference>
<dbReference type="AlphaFoldDB" id="A0A7W7QQH8"/>
<evidence type="ECO:0000256" key="1">
    <source>
        <dbReference type="ARBA" id="ARBA00022679"/>
    </source>
</evidence>
<dbReference type="InterPro" id="IPR016181">
    <property type="entry name" value="Acyl_CoA_acyltransferase"/>
</dbReference>
<dbReference type="Pfam" id="PF00583">
    <property type="entry name" value="Acetyltransf_1"/>
    <property type="match status" value="1"/>
</dbReference>
<dbReference type="CDD" id="cd04301">
    <property type="entry name" value="NAT_SF"/>
    <property type="match status" value="1"/>
</dbReference>
<dbReference type="RefSeq" id="WP_184718575.1">
    <property type="nucleotide sequence ID" value="NZ_JACHJP010000005.1"/>
</dbReference>
<evidence type="ECO:0000259" key="3">
    <source>
        <dbReference type="PROSITE" id="PS51186"/>
    </source>
</evidence>
<dbReference type="PANTHER" id="PTHR43877:SF2">
    <property type="entry name" value="AMINOALKYLPHOSPHONATE N-ACETYLTRANSFERASE-RELATED"/>
    <property type="match status" value="1"/>
</dbReference>
<keyword evidence="5" id="KW-1185">Reference proteome</keyword>
<keyword evidence="1" id="KW-0808">Transferase</keyword>
<protein>
    <submittedName>
        <fullName evidence="4">Ribosomal protein S18 acetylase RimI-like enzyme</fullName>
    </submittedName>
</protein>
<evidence type="ECO:0000313" key="5">
    <source>
        <dbReference type="Proteomes" id="UP000552644"/>
    </source>
</evidence>
<reference evidence="4 5" key="1">
    <citation type="submission" date="2020-08" db="EMBL/GenBank/DDBJ databases">
        <title>Genomic Encyclopedia of Type Strains, Phase III (KMG-III): the genomes of soil and plant-associated and newly described type strains.</title>
        <authorList>
            <person name="Whitman W."/>
        </authorList>
    </citation>
    <scope>NUCLEOTIDE SEQUENCE [LARGE SCALE GENOMIC DNA]</scope>
    <source>
        <strain evidence="4 5">CECT 8840</strain>
    </source>
</reference>
<dbReference type="PROSITE" id="PS51186">
    <property type="entry name" value="GNAT"/>
    <property type="match status" value="1"/>
</dbReference>
<evidence type="ECO:0000313" key="4">
    <source>
        <dbReference type="EMBL" id="MBB4917897.1"/>
    </source>
</evidence>
<keyword evidence="4" id="KW-0687">Ribonucleoprotein</keyword>
<comment type="caution">
    <text evidence="4">The sequence shown here is derived from an EMBL/GenBank/DDBJ whole genome shotgun (WGS) entry which is preliminary data.</text>
</comment>
<evidence type="ECO:0000256" key="2">
    <source>
        <dbReference type="ARBA" id="ARBA00023315"/>
    </source>
</evidence>
<dbReference type="PANTHER" id="PTHR43877">
    <property type="entry name" value="AMINOALKYLPHOSPHONATE N-ACETYLTRANSFERASE-RELATED-RELATED"/>
    <property type="match status" value="1"/>
</dbReference>
<feature type="domain" description="N-acetyltransferase" evidence="3">
    <location>
        <begin position="4"/>
        <end position="157"/>
    </location>
</feature>
<dbReference type="GO" id="GO:0016747">
    <property type="term" value="F:acyltransferase activity, transferring groups other than amino-acyl groups"/>
    <property type="evidence" value="ECO:0007669"/>
    <property type="project" value="InterPro"/>
</dbReference>
<keyword evidence="2" id="KW-0012">Acyltransferase</keyword>
<proteinExistence type="predicted"/>
<name>A0A7W7QQH8_9ACTN</name>
<dbReference type="SUPFAM" id="SSF55729">
    <property type="entry name" value="Acyl-CoA N-acyltransferases (Nat)"/>
    <property type="match status" value="1"/>
</dbReference>
<dbReference type="EMBL" id="JACHJP010000005">
    <property type="protein sequence ID" value="MBB4917897.1"/>
    <property type="molecule type" value="Genomic_DNA"/>
</dbReference>
<sequence>MSGLIIRPYLPEDRDAVLALAHRLTEGVAPWRDPDAVAAAVLGWVTASLECTSLEHADDHGTFVAVREGRVAGFVTVTTRTHFTGQRDAYVGELVVAPDAERTGVGGALVGMAESWARARGLHHMTLETGAANLRARAFYRALGFTEEDVRLSKPML</sequence>
<keyword evidence="4" id="KW-0689">Ribosomal protein</keyword>
<dbReference type="InterPro" id="IPR050832">
    <property type="entry name" value="Bact_Acetyltransf"/>
</dbReference>